<feature type="region of interest" description="Disordered" evidence="5">
    <location>
        <begin position="175"/>
        <end position="205"/>
    </location>
</feature>
<dbReference type="SUPFAM" id="SSF88659">
    <property type="entry name" value="Sigma3 and sigma4 domains of RNA polymerase sigma factors"/>
    <property type="match status" value="1"/>
</dbReference>
<name>A0A258DDU2_CAUVI</name>
<dbReference type="InterPro" id="IPR001387">
    <property type="entry name" value="Cro/C1-type_HTH"/>
</dbReference>
<dbReference type="EMBL" id="NCDQ01000033">
    <property type="protein sequence ID" value="OYX05443.1"/>
    <property type="molecule type" value="Genomic_DNA"/>
</dbReference>
<reference evidence="7 8" key="1">
    <citation type="submission" date="2017-03" db="EMBL/GenBank/DDBJ databases">
        <title>Lifting the veil on microbial sulfur biogeochemistry in mining wastewaters.</title>
        <authorList>
            <person name="Kantor R.S."/>
            <person name="Colenbrander Nelson T."/>
            <person name="Marshall S."/>
            <person name="Bennett D."/>
            <person name="Apte S."/>
            <person name="Camacho D."/>
            <person name="Thomas B.C."/>
            <person name="Warren L.A."/>
            <person name="Banfield J.F."/>
        </authorList>
    </citation>
    <scope>NUCLEOTIDE SEQUENCE [LARGE SCALE GENOMIC DNA]</scope>
    <source>
        <strain evidence="7">32-67-7</strain>
    </source>
</reference>
<evidence type="ECO:0000256" key="4">
    <source>
        <dbReference type="ARBA" id="ARBA00023163"/>
    </source>
</evidence>
<keyword evidence="4" id="KW-0804">Transcription</keyword>
<evidence type="ECO:0000256" key="2">
    <source>
        <dbReference type="ARBA" id="ARBA00023015"/>
    </source>
</evidence>
<evidence type="ECO:0000313" key="7">
    <source>
        <dbReference type="EMBL" id="OYX05443.1"/>
    </source>
</evidence>
<dbReference type="PROSITE" id="PS50943">
    <property type="entry name" value="HTH_CROC1"/>
    <property type="match status" value="1"/>
</dbReference>
<organism evidence="7 8">
    <name type="scientific">Caulobacter vibrioides</name>
    <name type="common">Caulobacter crescentus</name>
    <dbReference type="NCBI Taxonomy" id="155892"/>
    <lineage>
        <taxon>Bacteria</taxon>
        <taxon>Pseudomonadati</taxon>
        <taxon>Pseudomonadota</taxon>
        <taxon>Alphaproteobacteria</taxon>
        <taxon>Caulobacterales</taxon>
        <taxon>Caulobacteraceae</taxon>
        <taxon>Caulobacter</taxon>
    </lineage>
</organism>
<evidence type="ECO:0000313" key="8">
    <source>
        <dbReference type="Proteomes" id="UP000215616"/>
    </source>
</evidence>
<dbReference type="NCBIfam" id="TIGR02937">
    <property type="entry name" value="sigma70-ECF"/>
    <property type="match status" value="1"/>
</dbReference>
<evidence type="ECO:0000256" key="3">
    <source>
        <dbReference type="ARBA" id="ARBA00023082"/>
    </source>
</evidence>
<dbReference type="GO" id="GO:0006352">
    <property type="term" value="P:DNA-templated transcription initiation"/>
    <property type="evidence" value="ECO:0007669"/>
    <property type="project" value="InterPro"/>
</dbReference>
<comment type="caution">
    <text evidence="7">The sequence shown here is derived from an EMBL/GenBank/DDBJ whole genome shotgun (WGS) entry which is preliminary data.</text>
</comment>
<dbReference type="GO" id="GO:0016987">
    <property type="term" value="F:sigma factor activity"/>
    <property type="evidence" value="ECO:0007669"/>
    <property type="project" value="UniProtKB-KW"/>
</dbReference>
<dbReference type="InterPro" id="IPR036388">
    <property type="entry name" value="WH-like_DNA-bd_sf"/>
</dbReference>
<dbReference type="SUPFAM" id="SSF88946">
    <property type="entry name" value="Sigma2 domain of RNA polymerase sigma factors"/>
    <property type="match status" value="1"/>
</dbReference>
<feature type="domain" description="HTH cro/C1-type" evidence="6">
    <location>
        <begin position="132"/>
        <end position="154"/>
    </location>
</feature>
<dbReference type="InterPro" id="IPR013324">
    <property type="entry name" value="RNA_pol_sigma_r3/r4-like"/>
</dbReference>
<keyword evidence="3" id="KW-0731">Sigma factor</keyword>
<evidence type="ECO:0000256" key="5">
    <source>
        <dbReference type="SAM" id="MobiDB-lite"/>
    </source>
</evidence>
<dbReference type="InterPro" id="IPR013325">
    <property type="entry name" value="RNA_pol_sigma_r2"/>
</dbReference>
<dbReference type="Pfam" id="PF08281">
    <property type="entry name" value="Sigma70_r4_2"/>
    <property type="match status" value="1"/>
</dbReference>
<dbReference type="InterPro" id="IPR014284">
    <property type="entry name" value="RNA_pol_sigma-70_dom"/>
</dbReference>
<comment type="similarity">
    <text evidence="1">Belongs to the sigma-70 factor family. ECF subfamily.</text>
</comment>
<gene>
    <name evidence="7" type="ORF">B7Z12_03540</name>
</gene>
<dbReference type="PANTHER" id="PTHR43133:SF63">
    <property type="entry name" value="RNA POLYMERASE SIGMA FACTOR FECI-RELATED"/>
    <property type="match status" value="1"/>
</dbReference>
<proteinExistence type="inferred from homology"/>
<feature type="compositionally biased region" description="Basic and acidic residues" evidence="5">
    <location>
        <begin position="183"/>
        <end position="205"/>
    </location>
</feature>
<dbReference type="Proteomes" id="UP000215616">
    <property type="component" value="Unassembled WGS sequence"/>
</dbReference>
<dbReference type="Gene3D" id="1.10.10.10">
    <property type="entry name" value="Winged helix-like DNA-binding domain superfamily/Winged helix DNA-binding domain"/>
    <property type="match status" value="1"/>
</dbReference>
<dbReference type="InterPro" id="IPR039425">
    <property type="entry name" value="RNA_pol_sigma-70-like"/>
</dbReference>
<dbReference type="Pfam" id="PF04542">
    <property type="entry name" value="Sigma70_r2"/>
    <property type="match status" value="1"/>
</dbReference>
<evidence type="ECO:0000256" key="1">
    <source>
        <dbReference type="ARBA" id="ARBA00010641"/>
    </source>
</evidence>
<dbReference type="InterPro" id="IPR013249">
    <property type="entry name" value="RNA_pol_sigma70_r4_t2"/>
</dbReference>
<accession>A0A258DDU2</accession>
<dbReference type="PANTHER" id="PTHR43133">
    <property type="entry name" value="RNA POLYMERASE ECF-TYPE SIGMA FACTO"/>
    <property type="match status" value="1"/>
</dbReference>
<sequence length="205" mass="22846">MTLATHDRAIWLARNALPHEPALRAWLSRRPLAGLEIDDIVQETYAILAGLERVDHIVNGRTYIFEVAKSVVLRALRRSRIVTFEALAEAEGLEPPSGEPSPETVAADRQELSRIAALIAGLPTKCREAFTLRKVHGLSQREVARRMGVSENTVEKHVGKGIGVLMNALGRGGNGRFQASRNLAERNPDQDQSEVDRDPREQRRY</sequence>
<protein>
    <submittedName>
        <fullName evidence="7">RNA polymerase subunit sigma-24</fullName>
    </submittedName>
</protein>
<dbReference type="AlphaFoldDB" id="A0A258DDU2"/>
<dbReference type="GO" id="GO:0003677">
    <property type="term" value="F:DNA binding"/>
    <property type="evidence" value="ECO:0007669"/>
    <property type="project" value="InterPro"/>
</dbReference>
<dbReference type="InterPro" id="IPR007627">
    <property type="entry name" value="RNA_pol_sigma70_r2"/>
</dbReference>
<evidence type="ECO:0000259" key="6">
    <source>
        <dbReference type="PROSITE" id="PS50943"/>
    </source>
</evidence>
<keyword evidence="2" id="KW-0805">Transcription regulation</keyword>